<evidence type="ECO:0008006" key="9">
    <source>
        <dbReference type="Google" id="ProtNLM"/>
    </source>
</evidence>
<evidence type="ECO:0000256" key="1">
    <source>
        <dbReference type="ARBA" id="ARBA00001946"/>
    </source>
</evidence>
<gene>
    <name evidence="7" type="ORF">CRG98_034381</name>
</gene>
<protein>
    <recommendedName>
        <fullName evidence="9">ATPase AAA-type core domain-containing protein</fullName>
    </recommendedName>
</protein>
<evidence type="ECO:0000313" key="7">
    <source>
        <dbReference type="EMBL" id="PKI45203.1"/>
    </source>
</evidence>
<dbReference type="InterPro" id="IPR025753">
    <property type="entry name" value="AAA_N_dom"/>
</dbReference>
<feature type="domain" description="AAA-type ATPase N-terminal" evidence="6">
    <location>
        <begin position="58"/>
        <end position="102"/>
    </location>
</feature>
<dbReference type="GO" id="GO:0016887">
    <property type="term" value="F:ATP hydrolysis activity"/>
    <property type="evidence" value="ECO:0007669"/>
    <property type="project" value="InterPro"/>
</dbReference>
<evidence type="ECO:0000256" key="3">
    <source>
        <dbReference type="ARBA" id="ARBA00022840"/>
    </source>
</evidence>
<comment type="caution">
    <text evidence="7">The sequence shown here is derived from an EMBL/GenBank/DDBJ whole genome shotgun (WGS) entry which is preliminary data.</text>
</comment>
<evidence type="ECO:0000313" key="8">
    <source>
        <dbReference type="Proteomes" id="UP000233551"/>
    </source>
</evidence>
<keyword evidence="4" id="KW-0460">Magnesium</keyword>
<keyword evidence="8" id="KW-1185">Reference proteome</keyword>
<organism evidence="7 8">
    <name type="scientific">Punica granatum</name>
    <name type="common">Pomegranate</name>
    <dbReference type="NCBI Taxonomy" id="22663"/>
    <lineage>
        <taxon>Eukaryota</taxon>
        <taxon>Viridiplantae</taxon>
        <taxon>Streptophyta</taxon>
        <taxon>Embryophyta</taxon>
        <taxon>Tracheophyta</taxon>
        <taxon>Spermatophyta</taxon>
        <taxon>Magnoliopsida</taxon>
        <taxon>eudicotyledons</taxon>
        <taxon>Gunneridae</taxon>
        <taxon>Pentapetalae</taxon>
        <taxon>rosids</taxon>
        <taxon>malvids</taxon>
        <taxon>Myrtales</taxon>
        <taxon>Lythraceae</taxon>
        <taxon>Punica</taxon>
    </lineage>
</organism>
<dbReference type="SUPFAM" id="SSF52540">
    <property type="entry name" value="P-loop containing nucleoside triphosphate hydrolases"/>
    <property type="match status" value="1"/>
</dbReference>
<dbReference type="STRING" id="22663.A0A2I0INB8"/>
<dbReference type="InterPro" id="IPR050747">
    <property type="entry name" value="Mitochondrial_chaperone_BCS1"/>
</dbReference>
<evidence type="ECO:0000256" key="4">
    <source>
        <dbReference type="ARBA" id="ARBA00022842"/>
    </source>
</evidence>
<dbReference type="Pfam" id="PF14363">
    <property type="entry name" value="AAA_assoc"/>
    <property type="match status" value="1"/>
</dbReference>
<comment type="cofactor">
    <cofactor evidence="1">
        <name>Mg(2+)</name>
        <dbReference type="ChEBI" id="CHEBI:18420"/>
    </cofactor>
</comment>
<name>A0A2I0INB8_PUNGR</name>
<dbReference type="Gene3D" id="3.40.50.300">
    <property type="entry name" value="P-loop containing nucleotide triphosphate hydrolases"/>
    <property type="match status" value="1"/>
</dbReference>
<sequence length="349" mass="38836">MADSSSESKMVTAKAVFSAAASVSASIMLALANDLLPHKFQEYFFSGVQNFFSQFLSQVYLSTKISPSTQRLKVSKPEKENEFNVSMEPNEEVIDVLHGVKVINSYLPQVVEVAKSLRQEKKTLKLFTPSFEHMYGNLLDAWTPVNLDHPAMFETLAMDSEIKKTILEDLERFVKRRDYNRTIGKAWKRGYLLHGPPGTGKLSLVAAMANYLNFDIHDLGLTELKCNSDRRRLLVATASRSILVVEDIDCTIEFHDWAAEVRAANFPPGYAPERQITTSTTLIMVLLALSPCLSKAWCDEPHGKPSEDGFPTLMLVHFILKGVVRRSIALAENGGISLPNNGILPKASS</sequence>
<dbReference type="InterPro" id="IPR027417">
    <property type="entry name" value="P-loop_NTPase"/>
</dbReference>
<keyword evidence="2" id="KW-0378">Hydrolase</keyword>
<evidence type="ECO:0000259" key="5">
    <source>
        <dbReference type="Pfam" id="PF00004"/>
    </source>
</evidence>
<dbReference type="InterPro" id="IPR003959">
    <property type="entry name" value="ATPase_AAA_core"/>
</dbReference>
<dbReference type="AlphaFoldDB" id="A0A2I0INB8"/>
<dbReference type="PANTHER" id="PTHR23070">
    <property type="entry name" value="BCS1 AAA-TYPE ATPASE"/>
    <property type="match status" value="1"/>
</dbReference>
<proteinExistence type="predicted"/>
<dbReference type="Pfam" id="PF00004">
    <property type="entry name" value="AAA"/>
    <property type="match status" value="1"/>
</dbReference>
<accession>A0A2I0INB8</accession>
<evidence type="ECO:0000259" key="6">
    <source>
        <dbReference type="Pfam" id="PF14363"/>
    </source>
</evidence>
<dbReference type="Proteomes" id="UP000233551">
    <property type="component" value="Unassembled WGS sequence"/>
</dbReference>
<keyword evidence="3" id="KW-0547">Nucleotide-binding</keyword>
<evidence type="ECO:0000256" key="2">
    <source>
        <dbReference type="ARBA" id="ARBA00022801"/>
    </source>
</evidence>
<feature type="domain" description="ATPase AAA-type core" evidence="5">
    <location>
        <begin position="191"/>
        <end position="251"/>
    </location>
</feature>
<dbReference type="GO" id="GO:0005524">
    <property type="term" value="F:ATP binding"/>
    <property type="evidence" value="ECO:0007669"/>
    <property type="project" value="UniProtKB-KW"/>
</dbReference>
<dbReference type="EMBL" id="PGOL01002757">
    <property type="protein sequence ID" value="PKI45203.1"/>
    <property type="molecule type" value="Genomic_DNA"/>
</dbReference>
<reference evidence="7 8" key="1">
    <citation type="submission" date="2017-11" db="EMBL/GenBank/DDBJ databases">
        <title>De-novo sequencing of pomegranate (Punica granatum L.) genome.</title>
        <authorList>
            <person name="Akparov Z."/>
            <person name="Amiraslanov A."/>
            <person name="Hajiyeva S."/>
            <person name="Abbasov M."/>
            <person name="Kaur K."/>
            <person name="Hamwieh A."/>
            <person name="Solovyev V."/>
            <person name="Salamov A."/>
            <person name="Braich B."/>
            <person name="Kosarev P."/>
            <person name="Mahmoud A."/>
            <person name="Hajiyev E."/>
            <person name="Babayeva S."/>
            <person name="Izzatullayeva V."/>
            <person name="Mammadov A."/>
            <person name="Mammadov A."/>
            <person name="Sharifova S."/>
            <person name="Ojaghi J."/>
            <person name="Eynullazada K."/>
            <person name="Bayramov B."/>
            <person name="Abdulazimova A."/>
            <person name="Shahmuradov I."/>
        </authorList>
    </citation>
    <scope>NUCLEOTIDE SEQUENCE [LARGE SCALE GENOMIC DNA]</scope>
    <source>
        <strain evidence="8">cv. AG2017</strain>
        <tissue evidence="7">Leaf</tissue>
    </source>
</reference>
<keyword evidence="3" id="KW-0067">ATP-binding</keyword>